<evidence type="ECO:0000256" key="13">
    <source>
        <dbReference type="ARBA" id="ARBA00023136"/>
    </source>
</evidence>
<evidence type="ECO:0000256" key="7">
    <source>
        <dbReference type="ARBA" id="ARBA00022525"/>
    </source>
</evidence>
<dbReference type="InParanoid" id="A0A316YQK4"/>
<dbReference type="GO" id="GO:0000272">
    <property type="term" value="P:polysaccharide catabolic process"/>
    <property type="evidence" value="ECO:0007669"/>
    <property type="project" value="UniProtKB-KW"/>
</dbReference>
<evidence type="ECO:0000256" key="5">
    <source>
        <dbReference type="ARBA" id="ARBA00022475"/>
    </source>
</evidence>
<keyword evidence="7" id="KW-0964">Secreted</keyword>
<keyword evidence="8" id="KW-0336">GPI-anchor</keyword>
<keyword evidence="19" id="KW-0624">Polysaccharide degradation</keyword>
<evidence type="ECO:0000256" key="3">
    <source>
        <dbReference type="ARBA" id="ARBA00004609"/>
    </source>
</evidence>
<keyword evidence="26" id="KW-1185">Reference proteome</keyword>
<keyword evidence="9" id="KW-0479">Metal-binding</keyword>
<dbReference type="InterPro" id="IPR011330">
    <property type="entry name" value="Glyco_hydro/deAcase_b/a-brl"/>
</dbReference>
<keyword evidence="12" id="KW-0146">Chitin degradation</keyword>
<dbReference type="GO" id="GO:0004099">
    <property type="term" value="F:chitin deacetylase activity"/>
    <property type="evidence" value="ECO:0007669"/>
    <property type="project" value="UniProtKB-EC"/>
</dbReference>
<accession>A0A316YQK4</accession>
<dbReference type="GO" id="GO:0005886">
    <property type="term" value="C:plasma membrane"/>
    <property type="evidence" value="ECO:0007669"/>
    <property type="project" value="UniProtKB-SubCell"/>
</dbReference>
<dbReference type="RefSeq" id="XP_025377511.1">
    <property type="nucleotide sequence ID" value="XM_025521646.1"/>
</dbReference>
<evidence type="ECO:0000256" key="19">
    <source>
        <dbReference type="ARBA" id="ARBA00023326"/>
    </source>
</evidence>
<evidence type="ECO:0000256" key="18">
    <source>
        <dbReference type="ARBA" id="ARBA00023316"/>
    </source>
</evidence>
<keyword evidence="11 25" id="KW-0378">Hydrolase</keyword>
<dbReference type="GO" id="GO:0098552">
    <property type="term" value="C:side of membrane"/>
    <property type="evidence" value="ECO:0007669"/>
    <property type="project" value="UniProtKB-KW"/>
</dbReference>
<evidence type="ECO:0000313" key="26">
    <source>
        <dbReference type="Proteomes" id="UP000245768"/>
    </source>
</evidence>
<dbReference type="Pfam" id="PF01522">
    <property type="entry name" value="Polysacc_deac_1"/>
    <property type="match status" value="1"/>
</dbReference>
<evidence type="ECO:0000256" key="23">
    <source>
        <dbReference type="SAM" id="SignalP"/>
    </source>
</evidence>
<keyword evidence="17" id="KW-0449">Lipoprotein</keyword>
<reference evidence="25 26" key="1">
    <citation type="journal article" date="2018" name="Mol. Biol. Evol.">
        <title>Broad Genomic Sampling Reveals a Smut Pathogenic Ancestry of the Fungal Clade Ustilaginomycotina.</title>
        <authorList>
            <person name="Kijpornyongpan T."/>
            <person name="Mondo S.J."/>
            <person name="Barry K."/>
            <person name="Sandor L."/>
            <person name="Lee J."/>
            <person name="Lipzen A."/>
            <person name="Pangilinan J."/>
            <person name="LaButti K."/>
            <person name="Hainaut M."/>
            <person name="Henrissat B."/>
            <person name="Grigoriev I.V."/>
            <person name="Spatafora J.W."/>
            <person name="Aime M.C."/>
        </authorList>
    </citation>
    <scope>NUCLEOTIDE SEQUENCE [LARGE SCALE GENOMIC DNA]</scope>
    <source>
        <strain evidence="25 26">MCA 4198</strain>
    </source>
</reference>
<dbReference type="GeneID" id="37043562"/>
<evidence type="ECO:0000256" key="6">
    <source>
        <dbReference type="ARBA" id="ARBA00022512"/>
    </source>
</evidence>
<dbReference type="PANTHER" id="PTHR10587">
    <property type="entry name" value="GLYCOSYL TRANSFERASE-RELATED"/>
    <property type="match status" value="1"/>
</dbReference>
<comment type="catalytic activity">
    <reaction evidence="21">
        <text>[(1-&gt;4)-N-acetyl-beta-D-glucosaminyl](n) + n H2O = chitosan + n acetate</text>
        <dbReference type="Rhea" id="RHEA:10464"/>
        <dbReference type="Rhea" id="RHEA-COMP:9593"/>
        <dbReference type="Rhea" id="RHEA-COMP:9597"/>
        <dbReference type="ChEBI" id="CHEBI:15377"/>
        <dbReference type="ChEBI" id="CHEBI:17029"/>
        <dbReference type="ChEBI" id="CHEBI:30089"/>
        <dbReference type="ChEBI" id="CHEBI:57704"/>
        <dbReference type="EC" id="3.5.1.41"/>
    </reaction>
    <physiologicalReaction direction="left-to-right" evidence="21">
        <dbReference type="Rhea" id="RHEA:10465"/>
    </physiologicalReaction>
</comment>
<keyword evidence="10 23" id="KW-0732">Signal</keyword>
<keyword evidence="16" id="KW-0170">Cobalt</keyword>
<sequence length="460" mass="49608">MKYSIVAAALALSTAGQAVAHIGRGVPHNLMDKRDAHGAGSLTHVKRAPSPSVTDEASAATNTVAAQECQAYSLPEVAAMKSSFPTVWQSAAIVSGDTAANNVWNEIQQSGIIPSDVKQKGTGGKGDFTSVTPTYSKSDPDCWWSYNNCVTPKHSKIPDDIYQCPEPETWGLTFDDGPNCSHNAFYDFLRDNKQKASLFYIGSNVMDWPLEAQRGIVEGHHVCVHTWSHQYMTQLDNPTVFAELYYTAKAIKDITGVTPRCWRPPFGDVDDRVRAIATGLGLSTNIWTDDTDDWKIEPQGTLPKSSIDANYNKILSKDYSTTGNIVLTHEIDAETMAEFMSFYPQIQKKFKNIVPITACMNETKPYPEDITYPNFADYVKGNIEPSGIPTSSNIKVQPSASYDPIAAASETSASGDSTGGSASSSQKSQSTTTSSSAPASAAVPVLSLIALVSMAFALTA</sequence>
<evidence type="ECO:0000259" key="24">
    <source>
        <dbReference type="PROSITE" id="PS51677"/>
    </source>
</evidence>
<dbReference type="Proteomes" id="UP000245768">
    <property type="component" value="Unassembled WGS sequence"/>
</dbReference>
<dbReference type="CDD" id="cd10952">
    <property type="entry name" value="CE4_MrCDA_like"/>
    <property type="match status" value="1"/>
</dbReference>
<dbReference type="FunFam" id="3.20.20.370:FF:000004">
    <property type="entry name" value="Related to Chitin deacetylase"/>
    <property type="match status" value="1"/>
</dbReference>
<feature type="signal peptide" evidence="23">
    <location>
        <begin position="1"/>
        <end position="20"/>
    </location>
</feature>
<dbReference type="STRING" id="215250.A0A316YQK4"/>
<evidence type="ECO:0000256" key="14">
    <source>
        <dbReference type="ARBA" id="ARBA00023180"/>
    </source>
</evidence>
<evidence type="ECO:0000256" key="12">
    <source>
        <dbReference type="ARBA" id="ARBA00023024"/>
    </source>
</evidence>
<evidence type="ECO:0000256" key="9">
    <source>
        <dbReference type="ARBA" id="ARBA00022723"/>
    </source>
</evidence>
<evidence type="ECO:0000256" key="1">
    <source>
        <dbReference type="ARBA" id="ARBA00001941"/>
    </source>
</evidence>
<feature type="region of interest" description="Disordered" evidence="22">
    <location>
        <begin position="409"/>
        <end position="437"/>
    </location>
</feature>
<dbReference type="GO" id="GO:0009272">
    <property type="term" value="P:fungal-type cell wall biogenesis"/>
    <property type="evidence" value="ECO:0007669"/>
    <property type="project" value="UniProtKB-ARBA"/>
</dbReference>
<dbReference type="EC" id="3.5.1.41" evidence="20"/>
<feature type="domain" description="NodB homology" evidence="24">
    <location>
        <begin position="168"/>
        <end position="354"/>
    </location>
</feature>
<dbReference type="OrthoDB" id="407355at2759"/>
<evidence type="ECO:0000256" key="11">
    <source>
        <dbReference type="ARBA" id="ARBA00022801"/>
    </source>
</evidence>
<keyword evidence="5" id="KW-1003">Cell membrane</keyword>
<dbReference type="Gene3D" id="3.20.20.370">
    <property type="entry name" value="Glycoside hydrolase/deacetylase"/>
    <property type="match status" value="1"/>
</dbReference>
<gene>
    <name evidence="25" type="ORF">FA10DRAFT_266804</name>
</gene>
<organism evidence="25 26">
    <name type="scientific">Acaromyces ingoldii</name>
    <dbReference type="NCBI Taxonomy" id="215250"/>
    <lineage>
        <taxon>Eukaryota</taxon>
        <taxon>Fungi</taxon>
        <taxon>Dikarya</taxon>
        <taxon>Basidiomycota</taxon>
        <taxon>Ustilaginomycotina</taxon>
        <taxon>Exobasidiomycetes</taxon>
        <taxon>Exobasidiales</taxon>
        <taxon>Cryptobasidiaceae</taxon>
        <taxon>Acaromyces</taxon>
    </lineage>
</organism>
<dbReference type="GO" id="GO:0006032">
    <property type="term" value="P:chitin catabolic process"/>
    <property type="evidence" value="ECO:0007669"/>
    <property type="project" value="UniProtKB-KW"/>
</dbReference>
<protein>
    <recommendedName>
        <fullName evidence="20">chitin deacetylase</fullName>
        <ecNumber evidence="20">3.5.1.41</ecNumber>
    </recommendedName>
</protein>
<dbReference type="EMBL" id="KZ819636">
    <property type="protein sequence ID" value="PWN90313.1"/>
    <property type="molecule type" value="Genomic_DNA"/>
</dbReference>
<evidence type="ECO:0000313" key="25">
    <source>
        <dbReference type="EMBL" id="PWN90313.1"/>
    </source>
</evidence>
<keyword evidence="6" id="KW-0134">Cell wall</keyword>
<dbReference type="GO" id="GO:0046872">
    <property type="term" value="F:metal ion binding"/>
    <property type="evidence" value="ECO:0007669"/>
    <property type="project" value="UniProtKB-KW"/>
</dbReference>
<evidence type="ECO:0000256" key="21">
    <source>
        <dbReference type="ARBA" id="ARBA00048494"/>
    </source>
</evidence>
<dbReference type="GO" id="GO:0071555">
    <property type="term" value="P:cell wall organization"/>
    <property type="evidence" value="ECO:0007669"/>
    <property type="project" value="UniProtKB-KW"/>
</dbReference>
<proteinExistence type="inferred from homology"/>
<evidence type="ECO:0000256" key="10">
    <source>
        <dbReference type="ARBA" id="ARBA00022729"/>
    </source>
</evidence>
<dbReference type="InterPro" id="IPR050248">
    <property type="entry name" value="Polysacc_deacetylase_ArnD"/>
</dbReference>
<name>A0A316YQK4_9BASI</name>
<dbReference type="SUPFAM" id="SSF88713">
    <property type="entry name" value="Glycoside hydrolase/deacetylase"/>
    <property type="match status" value="1"/>
</dbReference>
<keyword evidence="15" id="KW-0119">Carbohydrate metabolism</keyword>
<comment type="cofactor">
    <cofactor evidence="1">
        <name>Co(2+)</name>
        <dbReference type="ChEBI" id="CHEBI:48828"/>
    </cofactor>
</comment>
<dbReference type="InterPro" id="IPR002509">
    <property type="entry name" value="NODB_dom"/>
</dbReference>
<evidence type="ECO:0000256" key="15">
    <source>
        <dbReference type="ARBA" id="ARBA00023277"/>
    </source>
</evidence>
<evidence type="ECO:0000256" key="16">
    <source>
        <dbReference type="ARBA" id="ARBA00023285"/>
    </source>
</evidence>
<evidence type="ECO:0000256" key="2">
    <source>
        <dbReference type="ARBA" id="ARBA00004191"/>
    </source>
</evidence>
<comment type="subcellular location">
    <subcellularLocation>
        <location evidence="3">Cell membrane</location>
        <topology evidence="3">Lipid-anchor</topology>
        <topology evidence="3">GPI-anchor</topology>
    </subcellularLocation>
    <subcellularLocation>
        <location evidence="2">Secreted</location>
        <location evidence="2">Cell wall</location>
    </subcellularLocation>
</comment>
<dbReference type="PROSITE" id="PS51677">
    <property type="entry name" value="NODB"/>
    <property type="match status" value="1"/>
</dbReference>
<dbReference type="AlphaFoldDB" id="A0A316YQK4"/>
<comment type="similarity">
    <text evidence="4">Belongs to the polysaccharide deacetylase family.</text>
</comment>
<evidence type="ECO:0000256" key="22">
    <source>
        <dbReference type="SAM" id="MobiDB-lite"/>
    </source>
</evidence>
<keyword evidence="13" id="KW-0472">Membrane</keyword>
<feature type="chain" id="PRO_5016425688" description="chitin deacetylase" evidence="23">
    <location>
        <begin position="21"/>
        <end position="460"/>
    </location>
</feature>
<evidence type="ECO:0000256" key="4">
    <source>
        <dbReference type="ARBA" id="ARBA00010973"/>
    </source>
</evidence>
<evidence type="ECO:0000256" key="8">
    <source>
        <dbReference type="ARBA" id="ARBA00022622"/>
    </source>
</evidence>
<keyword evidence="18" id="KW-0961">Cell wall biogenesis/degradation</keyword>
<evidence type="ECO:0000256" key="20">
    <source>
        <dbReference type="ARBA" id="ARBA00024056"/>
    </source>
</evidence>
<evidence type="ECO:0000256" key="17">
    <source>
        <dbReference type="ARBA" id="ARBA00023288"/>
    </source>
</evidence>
<dbReference type="PANTHER" id="PTHR10587:SF98">
    <property type="entry name" value="CHITIN DEACETYLASE"/>
    <property type="match status" value="1"/>
</dbReference>
<keyword evidence="14" id="KW-0325">Glycoprotein</keyword>